<feature type="compositionally biased region" description="Low complexity" evidence="1">
    <location>
        <begin position="116"/>
        <end position="132"/>
    </location>
</feature>
<gene>
    <name evidence="2" type="ORF">V7S43_008524</name>
</gene>
<keyword evidence="3" id="KW-1185">Reference proteome</keyword>
<evidence type="ECO:0000313" key="2">
    <source>
        <dbReference type="EMBL" id="KAL3666273.1"/>
    </source>
</evidence>
<accession>A0ABD3FH56</accession>
<feature type="region of interest" description="Disordered" evidence="1">
    <location>
        <begin position="164"/>
        <end position="188"/>
    </location>
</feature>
<name>A0ABD3FH56_9STRA</name>
<dbReference type="Proteomes" id="UP001632037">
    <property type="component" value="Unassembled WGS sequence"/>
</dbReference>
<dbReference type="AlphaFoldDB" id="A0ABD3FH56"/>
<comment type="caution">
    <text evidence="2">The sequence shown here is derived from an EMBL/GenBank/DDBJ whole genome shotgun (WGS) entry which is preliminary data.</text>
</comment>
<reference evidence="2 3" key="1">
    <citation type="submission" date="2024-09" db="EMBL/GenBank/DDBJ databases">
        <title>Genome sequencing and assembly of Phytophthora oleae, isolate VK10A, causative agent of rot of olive drupes.</title>
        <authorList>
            <person name="Conti Taguali S."/>
            <person name="Riolo M."/>
            <person name="La Spada F."/>
            <person name="Cacciola S.O."/>
            <person name="Dionisio G."/>
        </authorList>
    </citation>
    <scope>NUCLEOTIDE SEQUENCE [LARGE SCALE GENOMIC DNA]</scope>
    <source>
        <strain evidence="2 3">VK10A</strain>
    </source>
</reference>
<protein>
    <submittedName>
        <fullName evidence="2">Uncharacterized protein</fullName>
    </submittedName>
</protein>
<evidence type="ECO:0000256" key="1">
    <source>
        <dbReference type="SAM" id="MobiDB-lite"/>
    </source>
</evidence>
<dbReference type="EMBL" id="JBIMZQ010000017">
    <property type="protein sequence ID" value="KAL3666273.1"/>
    <property type="molecule type" value="Genomic_DNA"/>
</dbReference>
<sequence>MSFIRPARSASVTSEPSPRQSSRSRRRAGNSSDHQSPSELLKEIGLAGAVVVKVLKGRGWEICEPKGLEEHKRYYLPGGRAKGDGAKRGEDYLMGEGELYVYVLKKGGASYLLHNSSQSSMSPTTSKCSSTSVPRSVEGTEKSNGDKATARRLELRKEADFVEDSDESCSSFSRQQKKRRKKQTTSELAQDIMRQMEETSDEVVVVDGTDSTASGVHNNREDSTPIERNIRPTRRTEVEQYESSLKLSSSRAQLLKDVDLNLLRSVAEIAFRQSALQSSDKGNGHELERFAQRIQVARNCLSYSVAGIVDGADKLPDPDVGVDIPSFVSTGPGRMAIMQDIERYLLLVGQTLRQLQYSDRNNSSPPTSPGNIKAQLRPLQRHMDKTAGELLDLAKRICAKNKVAAKSKRSTVSSGSDGQ</sequence>
<proteinExistence type="predicted"/>
<feature type="region of interest" description="Disordered" evidence="1">
    <location>
        <begin position="1"/>
        <end position="40"/>
    </location>
</feature>
<evidence type="ECO:0000313" key="3">
    <source>
        <dbReference type="Proteomes" id="UP001632037"/>
    </source>
</evidence>
<feature type="compositionally biased region" description="Basic and acidic residues" evidence="1">
    <location>
        <begin position="138"/>
        <end position="151"/>
    </location>
</feature>
<organism evidence="2 3">
    <name type="scientific">Phytophthora oleae</name>
    <dbReference type="NCBI Taxonomy" id="2107226"/>
    <lineage>
        <taxon>Eukaryota</taxon>
        <taxon>Sar</taxon>
        <taxon>Stramenopiles</taxon>
        <taxon>Oomycota</taxon>
        <taxon>Peronosporomycetes</taxon>
        <taxon>Peronosporales</taxon>
        <taxon>Peronosporaceae</taxon>
        <taxon>Phytophthora</taxon>
    </lineage>
</organism>
<feature type="region of interest" description="Disordered" evidence="1">
    <location>
        <begin position="115"/>
        <end position="151"/>
    </location>
</feature>